<evidence type="ECO:0000256" key="2">
    <source>
        <dbReference type="ARBA" id="ARBA00022908"/>
    </source>
</evidence>
<dbReference type="PROSITE" id="PS51898">
    <property type="entry name" value="TYR_RECOMBINASE"/>
    <property type="match status" value="1"/>
</dbReference>
<name>A0A420WHF3_9PROT</name>
<dbReference type="InterPro" id="IPR050808">
    <property type="entry name" value="Phage_Integrase"/>
</dbReference>
<dbReference type="InterPro" id="IPR011010">
    <property type="entry name" value="DNA_brk_join_enz"/>
</dbReference>
<dbReference type="PROSITE" id="PS51900">
    <property type="entry name" value="CB"/>
    <property type="match status" value="1"/>
</dbReference>
<dbReference type="Pfam" id="PF22022">
    <property type="entry name" value="Phage_int_M"/>
    <property type="match status" value="1"/>
</dbReference>
<protein>
    <submittedName>
        <fullName evidence="8">Site-specific recombinase XerD</fullName>
    </submittedName>
</protein>
<evidence type="ECO:0000259" key="7">
    <source>
        <dbReference type="PROSITE" id="PS51900"/>
    </source>
</evidence>
<reference evidence="8 9" key="1">
    <citation type="submission" date="2018-10" db="EMBL/GenBank/DDBJ databases">
        <title>Comparative analysis of microorganisms from saline springs in Andes Mountain Range, Colombia.</title>
        <authorList>
            <person name="Rubin E."/>
        </authorList>
    </citation>
    <scope>NUCLEOTIDE SEQUENCE [LARGE SCALE GENOMIC DNA]</scope>
    <source>
        <strain evidence="8 9">USBA 36</strain>
    </source>
</reference>
<keyword evidence="3 5" id="KW-0238">DNA-binding</keyword>
<keyword evidence="2" id="KW-0229">DNA integration</keyword>
<dbReference type="RefSeq" id="WP_183077955.1">
    <property type="nucleotide sequence ID" value="NZ_RBIG01000002.1"/>
</dbReference>
<dbReference type="Gene3D" id="1.10.150.130">
    <property type="match status" value="1"/>
</dbReference>
<dbReference type="CDD" id="cd00796">
    <property type="entry name" value="INT_Rci_Hp1_C"/>
    <property type="match status" value="1"/>
</dbReference>
<dbReference type="GO" id="GO:0006310">
    <property type="term" value="P:DNA recombination"/>
    <property type="evidence" value="ECO:0007669"/>
    <property type="project" value="UniProtKB-KW"/>
</dbReference>
<accession>A0A420WHF3</accession>
<evidence type="ECO:0000259" key="6">
    <source>
        <dbReference type="PROSITE" id="PS51898"/>
    </source>
</evidence>
<evidence type="ECO:0000313" key="8">
    <source>
        <dbReference type="EMBL" id="RKQ70355.1"/>
    </source>
</evidence>
<dbReference type="InterPro" id="IPR038488">
    <property type="entry name" value="Integrase_DNA-bd_sf"/>
</dbReference>
<feature type="domain" description="Tyr recombinase" evidence="6">
    <location>
        <begin position="199"/>
        <end position="375"/>
    </location>
</feature>
<dbReference type="InterPro" id="IPR010998">
    <property type="entry name" value="Integrase_recombinase_N"/>
</dbReference>
<evidence type="ECO:0000256" key="3">
    <source>
        <dbReference type="ARBA" id="ARBA00023125"/>
    </source>
</evidence>
<keyword evidence="4" id="KW-0233">DNA recombination</keyword>
<dbReference type="GO" id="GO:0015074">
    <property type="term" value="P:DNA integration"/>
    <property type="evidence" value="ECO:0007669"/>
    <property type="project" value="UniProtKB-KW"/>
</dbReference>
<comment type="caution">
    <text evidence="8">The sequence shown here is derived from an EMBL/GenBank/DDBJ whole genome shotgun (WGS) entry which is preliminary data.</text>
</comment>
<evidence type="ECO:0000256" key="5">
    <source>
        <dbReference type="PROSITE-ProRule" id="PRU01248"/>
    </source>
</evidence>
<dbReference type="EMBL" id="RBIG01000002">
    <property type="protein sequence ID" value="RKQ70355.1"/>
    <property type="molecule type" value="Genomic_DNA"/>
</dbReference>
<sequence length="396" mass="44465">MKVKLTKTVVDKAEPVSGRDAEYWDSELPRFGLRVKPSGLKTFFVRYTTKTGRKRLLTVGGYPAITVAEARDKARRLLLEVGNGADPKEEQDAKRKAETVAELCREYLERHARPNKRPKSIREDERNIRATVIPMLGKIKVADVTRRDIEDVLFAIGKDHKPTANRVRSLLSKMFNLAIAWGMRGDNPVRGVSRFAEQGKASYLPPEQASRLLNAALEHPNERAGRAIGLLTTTGARKGEVLNATWDQFDLEKGIWTKPASTTKQKKMHRVPLNEHAITILDRMRQDAPEHEQFLFPGNVPGQPITDIKKFWQGLCRSLGLEGIRIHDLRHTYASILISQGETLEMIAQLLGHSQLVTTSRYAHLTEVKTRESANSFSAALSKAAESSNIVPLRRA</sequence>
<dbReference type="PANTHER" id="PTHR30629">
    <property type="entry name" value="PROPHAGE INTEGRASE"/>
    <property type="match status" value="1"/>
</dbReference>
<dbReference type="InterPro" id="IPR025166">
    <property type="entry name" value="Integrase_DNA_bind_dom"/>
</dbReference>
<dbReference type="Pfam" id="PF13356">
    <property type="entry name" value="Arm-DNA-bind_3"/>
    <property type="match status" value="1"/>
</dbReference>
<evidence type="ECO:0000256" key="4">
    <source>
        <dbReference type="ARBA" id="ARBA00023172"/>
    </source>
</evidence>
<dbReference type="AlphaFoldDB" id="A0A420WHF3"/>
<dbReference type="GO" id="GO:0003677">
    <property type="term" value="F:DNA binding"/>
    <property type="evidence" value="ECO:0007669"/>
    <property type="project" value="UniProtKB-UniRule"/>
</dbReference>
<dbReference type="InterPro" id="IPR002104">
    <property type="entry name" value="Integrase_catalytic"/>
</dbReference>
<comment type="similarity">
    <text evidence="1">Belongs to the 'phage' integrase family.</text>
</comment>
<dbReference type="InterPro" id="IPR013762">
    <property type="entry name" value="Integrase-like_cat_sf"/>
</dbReference>
<dbReference type="PANTHER" id="PTHR30629:SF2">
    <property type="entry name" value="PROPHAGE INTEGRASE INTS-RELATED"/>
    <property type="match status" value="1"/>
</dbReference>
<dbReference type="SUPFAM" id="SSF56349">
    <property type="entry name" value="DNA breaking-rejoining enzymes"/>
    <property type="match status" value="1"/>
</dbReference>
<dbReference type="InterPro" id="IPR053876">
    <property type="entry name" value="Phage_int_M"/>
</dbReference>
<proteinExistence type="inferred from homology"/>
<dbReference type="InterPro" id="IPR044068">
    <property type="entry name" value="CB"/>
</dbReference>
<evidence type="ECO:0000256" key="1">
    <source>
        <dbReference type="ARBA" id="ARBA00008857"/>
    </source>
</evidence>
<organism evidence="8 9">
    <name type="scientific">Oceanibaculum indicum</name>
    <dbReference type="NCBI Taxonomy" id="526216"/>
    <lineage>
        <taxon>Bacteria</taxon>
        <taxon>Pseudomonadati</taxon>
        <taxon>Pseudomonadota</taxon>
        <taxon>Alphaproteobacteria</taxon>
        <taxon>Rhodospirillales</taxon>
        <taxon>Oceanibaculaceae</taxon>
        <taxon>Oceanibaculum</taxon>
    </lineage>
</organism>
<gene>
    <name evidence="8" type="ORF">BCL74_2300</name>
</gene>
<feature type="domain" description="Core-binding (CB)" evidence="7">
    <location>
        <begin position="98"/>
        <end position="179"/>
    </location>
</feature>
<dbReference type="Gene3D" id="3.30.160.390">
    <property type="entry name" value="Integrase, DNA-binding domain"/>
    <property type="match status" value="1"/>
</dbReference>
<dbReference type="Pfam" id="PF00589">
    <property type="entry name" value="Phage_integrase"/>
    <property type="match status" value="1"/>
</dbReference>
<dbReference type="Gene3D" id="1.10.443.10">
    <property type="entry name" value="Intergrase catalytic core"/>
    <property type="match status" value="1"/>
</dbReference>
<evidence type="ECO:0000313" key="9">
    <source>
        <dbReference type="Proteomes" id="UP000277424"/>
    </source>
</evidence>
<dbReference type="Proteomes" id="UP000277424">
    <property type="component" value="Unassembled WGS sequence"/>
</dbReference>